<dbReference type="PANTHER" id="PTHR30126:SF88">
    <property type="entry name" value="TRANSCRIPTIONAL REGULATOR-RELATED"/>
    <property type="match status" value="1"/>
</dbReference>
<accession>A0A841GN30</accession>
<organism evidence="6 7">
    <name type="scientific">Tolumonas osonensis</name>
    <dbReference type="NCBI Taxonomy" id="675874"/>
    <lineage>
        <taxon>Bacteria</taxon>
        <taxon>Pseudomonadati</taxon>
        <taxon>Pseudomonadota</taxon>
        <taxon>Gammaproteobacteria</taxon>
        <taxon>Aeromonadales</taxon>
        <taxon>Aeromonadaceae</taxon>
        <taxon>Tolumonas</taxon>
    </lineage>
</organism>
<dbReference type="SUPFAM" id="SSF53850">
    <property type="entry name" value="Periplasmic binding protein-like II"/>
    <property type="match status" value="1"/>
</dbReference>
<dbReference type="InterPro" id="IPR036390">
    <property type="entry name" value="WH_DNA-bd_sf"/>
</dbReference>
<evidence type="ECO:0000256" key="1">
    <source>
        <dbReference type="ARBA" id="ARBA00009437"/>
    </source>
</evidence>
<sequence length="293" mass="32776">MLPKSTLEQWIVLKTVQEQGGFAQAAAQLNRSQSSVSYALQQLQERLGLPLLKIQGRKAELTEAGAILLAQVTPIIATYAELEMQAQSLRQGIKPTIHLVIDTVFPKNYLFRALQQFQQRFPKTQVHVTEVVRSESARKLAQADADLYVIYMPEPEKQPGSLLLHLDFIAVARADHPLHQQNTLLTQAQLAAYPLIAIADQQTQRQEKRKIATRSEWILTTVPAAVEAIRHGVGYGWLPLNQIQPLLASGELKPLPVEQQIRSTPVYLLVSEEQLFDPTVCALADLLRQSISE</sequence>
<dbReference type="RefSeq" id="WP_188027257.1">
    <property type="nucleotide sequence ID" value="NZ_JACHGR010000008.1"/>
</dbReference>
<dbReference type="PANTHER" id="PTHR30126">
    <property type="entry name" value="HTH-TYPE TRANSCRIPTIONAL REGULATOR"/>
    <property type="match status" value="1"/>
</dbReference>
<comment type="similarity">
    <text evidence="1">Belongs to the LysR transcriptional regulatory family.</text>
</comment>
<keyword evidence="3 6" id="KW-0238">DNA-binding</keyword>
<dbReference type="SUPFAM" id="SSF46785">
    <property type="entry name" value="Winged helix' DNA-binding domain"/>
    <property type="match status" value="1"/>
</dbReference>
<dbReference type="InterPro" id="IPR000847">
    <property type="entry name" value="LysR_HTH_N"/>
</dbReference>
<name>A0A841GN30_9GAMM</name>
<dbReference type="EMBL" id="JACHGR010000008">
    <property type="protein sequence ID" value="MBB6056531.1"/>
    <property type="molecule type" value="Genomic_DNA"/>
</dbReference>
<reference evidence="6 7" key="1">
    <citation type="submission" date="2020-08" db="EMBL/GenBank/DDBJ databases">
        <title>Genomic Encyclopedia of Type Strains, Phase IV (KMG-IV): sequencing the most valuable type-strain genomes for metagenomic binning, comparative biology and taxonomic classification.</title>
        <authorList>
            <person name="Goeker M."/>
        </authorList>
    </citation>
    <scope>NUCLEOTIDE SEQUENCE [LARGE SCALE GENOMIC DNA]</scope>
    <source>
        <strain evidence="6 7">DSM 22975</strain>
    </source>
</reference>
<keyword evidence="4" id="KW-0804">Transcription</keyword>
<dbReference type="Pfam" id="PF00126">
    <property type="entry name" value="HTH_1"/>
    <property type="match status" value="1"/>
</dbReference>
<evidence type="ECO:0000256" key="4">
    <source>
        <dbReference type="ARBA" id="ARBA00023163"/>
    </source>
</evidence>
<evidence type="ECO:0000259" key="5">
    <source>
        <dbReference type="PROSITE" id="PS50931"/>
    </source>
</evidence>
<dbReference type="InterPro" id="IPR036388">
    <property type="entry name" value="WH-like_DNA-bd_sf"/>
</dbReference>
<gene>
    <name evidence="6" type="ORF">HNR75_002469</name>
</gene>
<evidence type="ECO:0000313" key="6">
    <source>
        <dbReference type="EMBL" id="MBB6056531.1"/>
    </source>
</evidence>
<dbReference type="GO" id="GO:0003700">
    <property type="term" value="F:DNA-binding transcription factor activity"/>
    <property type="evidence" value="ECO:0007669"/>
    <property type="project" value="InterPro"/>
</dbReference>
<evidence type="ECO:0000256" key="2">
    <source>
        <dbReference type="ARBA" id="ARBA00023015"/>
    </source>
</evidence>
<proteinExistence type="inferred from homology"/>
<keyword evidence="2" id="KW-0805">Transcription regulation</keyword>
<comment type="caution">
    <text evidence="6">The sequence shown here is derived from an EMBL/GenBank/DDBJ whole genome shotgun (WGS) entry which is preliminary data.</text>
</comment>
<dbReference type="GO" id="GO:0000976">
    <property type="term" value="F:transcription cis-regulatory region binding"/>
    <property type="evidence" value="ECO:0007669"/>
    <property type="project" value="TreeGrafter"/>
</dbReference>
<dbReference type="PROSITE" id="PS50931">
    <property type="entry name" value="HTH_LYSR"/>
    <property type="match status" value="1"/>
</dbReference>
<feature type="domain" description="HTH lysR-type" evidence="5">
    <location>
        <begin position="1"/>
        <end position="62"/>
    </location>
</feature>
<dbReference type="AlphaFoldDB" id="A0A841GN30"/>
<keyword evidence="7" id="KW-1185">Reference proteome</keyword>
<dbReference type="Gene3D" id="1.10.10.10">
    <property type="entry name" value="Winged helix-like DNA-binding domain superfamily/Winged helix DNA-binding domain"/>
    <property type="match status" value="1"/>
</dbReference>
<evidence type="ECO:0000256" key="3">
    <source>
        <dbReference type="ARBA" id="ARBA00023125"/>
    </source>
</evidence>
<evidence type="ECO:0000313" key="7">
    <source>
        <dbReference type="Proteomes" id="UP000585721"/>
    </source>
</evidence>
<dbReference type="Gene3D" id="3.40.190.290">
    <property type="match status" value="1"/>
</dbReference>
<dbReference type="InterPro" id="IPR005119">
    <property type="entry name" value="LysR_subst-bd"/>
</dbReference>
<protein>
    <submittedName>
        <fullName evidence="6">DNA-binding transcriptional LysR family regulator</fullName>
    </submittedName>
</protein>
<dbReference type="Proteomes" id="UP000585721">
    <property type="component" value="Unassembled WGS sequence"/>
</dbReference>
<dbReference type="Pfam" id="PF03466">
    <property type="entry name" value="LysR_substrate"/>
    <property type="match status" value="1"/>
</dbReference>